<dbReference type="InterPro" id="IPR020908">
    <property type="entry name" value="UPF0738"/>
</dbReference>
<sequence length="126" mass="14969">MQWIVEDIEIRDNVNYALVKYTNMNEVEGLEPTSQILVDSERHEFVYILDHPEGYSHLRFTKTVWGTLERIRRETNAMWVSFVNEDHVIEFELEDFWSELHALIENIRGNSNYGDSMVQAVEDVFN</sequence>
<organism evidence="1 2">
    <name type="scientific">Evansella alkalicola</name>
    <dbReference type="NCBI Taxonomy" id="745819"/>
    <lineage>
        <taxon>Bacteria</taxon>
        <taxon>Bacillati</taxon>
        <taxon>Bacillota</taxon>
        <taxon>Bacilli</taxon>
        <taxon>Bacillales</taxon>
        <taxon>Bacillaceae</taxon>
        <taxon>Evansella</taxon>
    </lineage>
</organism>
<name>A0ABS6K247_9BACI</name>
<protein>
    <submittedName>
        <fullName evidence="1">Uncharacterized protein</fullName>
    </submittedName>
</protein>
<dbReference type="RefSeq" id="WP_088075952.1">
    <property type="nucleotide sequence ID" value="NZ_JAHQCR010000083.1"/>
</dbReference>
<evidence type="ECO:0000313" key="2">
    <source>
        <dbReference type="Proteomes" id="UP000790580"/>
    </source>
</evidence>
<dbReference type="EMBL" id="JAHQCR010000083">
    <property type="protein sequence ID" value="MBU9723630.1"/>
    <property type="molecule type" value="Genomic_DNA"/>
</dbReference>
<evidence type="ECO:0000313" key="1">
    <source>
        <dbReference type="EMBL" id="MBU9723630.1"/>
    </source>
</evidence>
<comment type="caution">
    <text evidence="1">The sequence shown here is derived from an EMBL/GenBank/DDBJ whole genome shotgun (WGS) entry which is preliminary data.</text>
</comment>
<gene>
    <name evidence="1" type="ORF">KS407_19615</name>
</gene>
<dbReference type="Proteomes" id="UP000790580">
    <property type="component" value="Unassembled WGS sequence"/>
</dbReference>
<reference evidence="1 2" key="1">
    <citation type="submission" date="2021-06" db="EMBL/GenBank/DDBJ databases">
        <title>Bacillus sp. RD4P76, an endophyte from a halophyte.</title>
        <authorList>
            <person name="Sun J.-Q."/>
        </authorList>
    </citation>
    <scope>NUCLEOTIDE SEQUENCE [LARGE SCALE GENOMIC DNA]</scope>
    <source>
        <strain evidence="1 2">JCM 17098</strain>
    </source>
</reference>
<proteinExistence type="predicted"/>
<keyword evidence="2" id="KW-1185">Reference proteome</keyword>
<accession>A0ABS6K247</accession>
<dbReference type="Pfam" id="PF19785">
    <property type="entry name" value="UPF0738"/>
    <property type="match status" value="1"/>
</dbReference>